<feature type="transmembrane region" description="Helical" evidence="1">
    <location>
        <begin position="118"/>
        <end position="135"/>
    </location>
</feature>
<sequence length="269" mass="28693">MFTILMTVVIWLMSIGMVLFGYVTNDAGLAFTGVVFAVALPLFTTVSILMGGGIFRTTGTPFQLAASFEIGRLVTLIPFGGLQLSFAAPSQSGHILSSALADTDISVQTMINIVQAPFVENALMLSLSGLFYWSLGKLGMTNPWLKALLASTPVGLFFAGIHAANRSGGQFLILFLVMFIWSFALIAVDIGLVNAVVIPVTFLFTVGNHSGINISSIGGVGEYIRLLTTAPTPEIYLSIPYLGLEAVMLAVVIWGVYKRLDAILAWFGA</sequence>
<keyword evidence="1" id="KW-0472">Membrane</keyword>
<dbReference type="GeneID" id="44080604"/>
<keyword evidence="1" id="KW-0812">Transmembrane</keyword>
<evidence type="ECO:0000256" key="1">
    <source>
        <dbReference type="SAM" id="Phobius"/>
    </source>
</evidence>
<reference evidence="2 3" key="1">
    <citation type="submission" date="2020-02" db="EMBL/GenBank/DDBJ databases">
        <title>Whole genome sequence of Halogeometricum borinquense strain wsp4.</title>
        <authorList>
            <person name="Verma D.K."/>
            <person name="Gopal K."/>
            <person name="Prasad E.S."/>
        </authorList>
    </citation>
    <scope>NUCLEOTIDE SEQUENCE [LARGE SCALE GENOMIC DNA]</scope>
    <source>
        <strain evidence="3">wsp4</strain>
    </source>
</reference>
<feature type="transmembrane region" description="Helical" evidence="1">
    <location>
        <begin position="29"/>
        <end position="55"/>
    </location>
</feature>
<protein>
    <submittedName>
        <fullName evidence="2">Uncharacterized protein</fullName>
    </submittedName>
</protein>
<keyword evidence="1" id="KW-1133">Transmembrane helix</keyword>
<evidence type="ECO:0000313" key="3">
    <source>
        <dbReference type="Proteomes" id="UP000465846"/>
    </source>
</evidence>
<organism evidence="2 3">
    <name type="scientific">Halogeometricum borinquense</name>
    <dbReference type="NCBI Taxonomy" id="60847"/>
    <lineage>
        <taxon>Archaea</taxon>
        <taxon>Methanobacteriati</taxon>
        <taxon>Methanobacteriota</taxon>
        <taxon>Stenosarchaea group</taxon>
        <taxon>Halobacteria</taxon>
        <taxon>Halobacteriales</taxon>
        <taxon>Haloferacaceae</taxon>
        <taxon>Halogeometricum</taxon>
    </lineage>
</organism>
<dbReference type="RefSeq" id="WP_163487146.1">
    <property type="nucleotide sequence ID" value="NZ_CP048739.1"/>
</dbReference>
<evidence type="ECO:0000313" key="2">
    <source>
        <dbReference type="EMBL" id="QIB75366.1"/>
    </source>
</evidence>
<dbReference type="AlphaFoldDB" id="A0A6C0UIM1"/>
<feature type="transmembrane region" description="Helical" evidence="1">
    <location>
        <begin position="5"/>
        <end position="23"/>
    </location>
</feature>
<dbReference type="EMBL" id="CP048739">
    <property type="protein sequence ID" value="QIB75366.1"/>
    <property type="molecule type" value="Genomic_DNA"/>
</dbReference>
<accession>A0A6C0UIM1</accession>
<proteinExistence type="predicted"/>
<feature type="transmembrane region" description="Helical" evidence="1">
    <location>
        <begin position="171"/>
        <end position="198"/>
    </location>
</feature>
<name>A0A6C0UIM1_9EURY</name>
<dbReference type="Proteomes" id="UP000465846">
    <property type="component" value="Chromosome"/>
</dbReference>
<feature type="transmembrane region" description="Helical" evidence="1">
    <location>
        <begin position="147"/>
        <end position="164"/>
    </location>
</feature>
<feature type="transmembrane region" description="Helical" evidence="1">
    <location>
        <begin position="235"/>
        <end position="257"/>
    </location>
</feature>
<gene>
    <name evidence="2" type="ORF">G3I44_14345</name>
</gene>